<feature type="compositionally biased region" description="Basic and acidic residues" evidence="1">
    <location>
        <begin position="1"/>
        <end position="32"/>
    </location>
</feature>
<keyword evidence="3" id="KW-1185">Reference proteome</keyword>
<dbReference type="PANTHER" id="PTHR33673">
    <property type="entry name" value="SUPPRESSOR SRP40-LIKE PROTEIN"/>
    <property type="match status" value="1"/>
</dbReference>
<dbReference type="Proteomes" id="UP001318860">
    <property type="component" value="Unassembled WGS sequence"/>
</dbReference>
<feature type="compositionally biased region" description="Low complexity" evidence="1">
    <location>
        <begin position="217"/>
        <end position="230"/>
    </location>
</feature>
<sequence>MEPEHAKGTVEHVKQNPEVKNEDGTIFPEEKAPIFSSSPSSSSTSSSEFDIADKGLFDEQDLLSGLESVSPPDSPTQTTPEWSMLSASPSPAEIGAQLLPELSTASPPGYDPNRIPASVFSTKASNPADWSVASNESLFSIHMGKSGELPRLDECSNESSILPPVIEHEESSLISRQDSSSSVAVNNNHWTTMENHVNEKMDAENAHDFKRAPPAETTLNSSSTARTSTSNPRLSDESGNSSSSFAFPVLVSDGGVKTNSLKGVVTDNPDKKPQLQAQVSKATSKASKRRRCCWFCCWPRCC</sequence>
<evidence type="ECO:0000313" key="2">
    <source>
        <dbReference type="EMBL" id="KAK6155014.1"/>
    </source>
</evidence>
<proteinExistence type="predicted"/>
<feature type="region of interest" description="Disordered" evidence="1">
    <location>
        <begin position="1"/>
        <end position="89"/>
    </location>
</feature>
<organism evidence="2 3">
    <name type="scientific">Rehmannia glutinosa</name>
    <name type="common">Chinese foxglove</name>
    <dbReference type="NCBI Taxonomy" id="99300"/>
    <lineage>
        <taxon>Eukaryota</taxon>
        <taxon>Viridiplantae</taxon>
        <taxon>Streptophyta</taxon>
        <taxon>Embryophyta</taxon>
        <taxon>Tracheophyta</taxon>
        <taxon>Spermatophyta</taxon>
        <taxon>Magnoliopsida</taxon>
        <taxon>eudicotyledons</taxon>
        <taxon>Gunneridae</taxon>
        <taxon>Pentapetalae</taxon>
        <taxon>asterids</taxon>
        <taxon>lamiids</taxon>
        <taxon>Lamiales</taxon>
        <taxon>Orobanchaceae</taxon>
        <taxon>Rehmannieae</taxon>
        <taxon>Rehmannia</taxon>
    </lineage>
</organism>
<protein>
    <submittedName>
        <fullName evidence="2">Uncharacterized protein</fullName>
    </submittedName>
</protein>
<accession>A0ABR0X901</accession>
<feature type="region of interest" description="Disordered" evidence="1">
    <location>
        <begin position="263"/>
        <end position="282"/>
    </location>
</feature>
<name>A0ABR0X901_REHGL</name>
<evidence type="ECO:0000313" key="3">
    <source>
        <dbReference type="Proteomes" id="UP001318860"/>
    </source>
</evidence>
<dbReference type="PANTHER" id="PTHR33673:SF36">
    <property type="entry name" value="MYB-LIKE PROTEIN Q"/>
    <property type="match status" value="1"/>
</dbReference>
<dbReference type="EMBL" id="JABTTQ020000005">
    <property type="protein sequence ID" value="KAK6155014.1"/>
    <property type="molecule type" value="Genomic_DNA"/>
</dbReference>
<feature type="compositionally biased region" description="Polar residues" evidence="1">
    <location>
        <begin position="231"/>
        <end position="242"/>
    </location>
</feature>
<feature type="compositionally biased region" description="Low complexity" evidence="1">
    <location>
        <begin position="36"/>
        <end position="47"/>
    </location>
</feature>
<reference evidence="2 3" key="1">
    <citation type="journal article" date="2021" name="Comput. Struct. Biotechnol. J.">
        <title>De novo genome assembly of the potent medicinal plant Rehmannia glutinosa using nanopore technology.</title>
        <authorList>
            <person name="Ma L."/>
            <person name="Dong C."/>
            <person name="Song C."/>
            <person name="Wang X."/>
            <person name="Zheng X."/>
            <person name="Niu Y."/>
            <person name="Chen S."/>
            <person name="Feng W."/>
        </authorList>
    </citation>
    <scope>NUCLEOTIDE SEQUENCE [LARGE SCALE GENOMIC DNA]</scope>
    <source>
        <strain evidence="2">DH-2019</strain>
    </source>
</reference>
<gene>
    <name evidence="2" type="ORF">DH2020_009262</name>
</gene>
<comment type="caution">
    <text evidence="2">The sequence shown here is derived from an EMBL/GenBank/DDBJ whole genome shotgun (WGS) entry which is preliminary data.</text>
</comment>
<evidence type="ECO:0000256" key="1">
    <source>
        <dbReference type="SAM" id="MobiDB-lite"/>
    </source>
</evidence>
<feature type="region of interest" description="Disordered" evidence="1">
    <location>
        <begin position="213"/>
        <end position="242"/>
    </location>
</feature>
<feature type="compositionally biased region" description="Polar residues" evidence="1">
    <location>
        <begin position="75"/>
        <end position="89"/>
    </location>
</feature>